<feature type="transmembrane region" description="Helical" evidence="1">
    <location>
        <begin position="38"/>
        <end position="60"/>
    </location>
</feature>
<proteinExistence type="predicted"/>
<evidence type="ECO:0000256" key="1">
    <source>
        <dbReference type="SAM" id="Phobius"/>
    </source>
</evidence>
<comment type="caution">
    <text evidence="2">The sequence shown here is derived from an EMBL/GenBank/DDBJ whole genome shotgun (WGS) entry which is preliminary data.</text>
</comment>
<protein>
    <submittedName>
        <fullName evidence="2">DUF2842 domain-containing protein</fullName>
    </submittedName>
</protein>
<dbReference type="Pfam" id="PF11003">
    <property type="entry name" value="DUF2842"/>
    <property type="match status" value="1"/>
</dbReference>
<keyword evidence="3" id="KW-1185">Reference proteome</keyword>
<evidence type="ECO:0000313" key="2">
    <source>
        <dbReference type="EMBL" id="MCY0094619.1"/>
    </source>
</evidence>
<dbReference type="EMBL" id="JAOVZQ010000001">
    <property type="protein sequence ID" value="MCY0094619.1"/>
    <property type="molecule type" value="Genomic_DNA"/>
</dbReference>
<evidence type="ECO:0000313" key="3">
    <source>
        <dbReference type="Proteomes" id="UP001081283"/>
    </source>
</evidence>
<organism evidence="2 3">
    <name type="scientific">Hoeflea ulvae</name>
    <dbReference type="NCBI Taxonomy" id="2983764"/>
    <lineage>
        <taxon>Bacteria</taxon>
        <taxon>Pseudomonadati</taxon>
        <taxon>Pseudomonadota</taxon>
        <taxon>Alphaproteobacteria</taxon>
        <taxon>Hyphomicrobiales</taxon>
        <taxon>Rhizobiaceae</taxon>
        <taxon>Hoeflea</taxon>
    </lineage>
</organism>
<dbReference type="RefSeq" id="WP_267612558.1">
    <property type="nucleotide sequence ID" value="NZ_JAOVZQ010000001.1"/>
</dbReference>
<keyword evidence="1" id="KW-1133">Transmembrane helix</keyword>
<dbReference type="InterPro" id="IPR021265">
    <property type="entry name" value="DUF2842"/>
</dbReference>
<sequence length="72" mass="8135">MPVRLRKLIGAALIVALAVLYALVATTVATYRLAESAWYVHLLYFMVTGVFWIVPAMFLIRWMEGPAKPKQP</sequence>
<reference evidence="2" key="1">
    <citation type="submission" date="2022-10" db="EMBL/GenBank/DDBJ databases">
        <title>Hoeflea sp. J2-29, isolated from marine algae.</title>
        <authorList>
            <person name="Kristyanto S."/>
            <person name="Kim J.M."/>
            <person name="Jeon C.O."/>
        </authorList>
    </citation>
    <scope>NUCLEOTIDE SEQUENCE</scope>
    <source>
        <strain evidence="2">J2-29</strain>
    </source>
</reference>
<dbReference type="Proteomes" id="UP001081283">
    <property type="component" value="Unassembled WGS sequence"/>
</dbReference>
<gene>
    <name evidence="2" type="ORF">OEG82_11350</name>
</gene>
<keyword evidence="1" id="KW-0472">Membrane</keyword>
<accession>A0ABT3YFP0</accession>
<name>A0ABT3YFP0_9HYPH</name>
<keyword evidence="1" id="KW-0812">Transmembrane</keyword>